<feature type="signal peptide" evidence="3">
    <location>
        <begin position="1"/>
        <end position="21"/>
    </location>
</feature>
<keyword evidence="2" id="KW-1133">Transmembrane helix</keyword>
<proteinExistence type="predicted"/>
<keyword evidence="2" id="KW-0812">Transmembrane</keyword>
<accession>A0A9P3GG22</accession>
<evidence type="ECO:0008006" key="6">
    <source>
        <dbReference type="Google" id="ProtNLM"/>
    </source>
</evidence>
<comment type="caution">
    <text evidence="4">The sequence shown here is derived from an EMBL/GenBank/DDBJ whole genome shotgun (WGS) entry which is preliminary data.</text>
</comment>
<dbReference type="AlphaFoldDB" id="A0A9P3GG22"/>
<feature type="chain" id="PRO_5040362658" description="Transmembrane protein" evidence="3">
    <location>
        <begin position="22"/>
        <end position="331"/>
    </location>
</feature>
<evidence type="ECO:0000313" key="5">
    <source>
        <dbReference type="Proteomes" id="UP000703269"/>
    </source>
</evidence>
<keyword evidence="3" id="KW-0732">Signal</keyword>
<feature type="compositionally biased region" description="Polar residues" evidence="1">
    <location>
        <begin position="156"/>
        <end position="183"/>
    </location>
</feature>
<name>A0A9P3GG22_9APHY</name>
<gene>
    <name evidence="4" type="ORF">PsYK624_111490</name>
</gene>
<dbReference type="EMBL" id="BPQB01000044">
    <property type="protein sequence ID" value="GJE94972.1"/>
    <property type="molecule type" value="Genomic_DNA"/>
</dbReference>
<evidence type="ECO:0000256" key="1">
    <source>
        <dbReference type="SAM" id="MobiDB-lite"/>
    </source>
</evidence>
<keyword evidence="2" id="KW-0472">Membrane</keyword>
<keyword evidence="5" id="KW-1185">Reference proteome</keyword>
<dbReference type="OrthoDB" id="2754894at2759"/>
<feature type="region of interest" description="Disordered" evidence="1">
    <location>
        <begin position="156"/>
        <end position="185"/>
    </location>
</feature>
<organism evidence="4 5">
    <name type="scientific">Phanerochaete sordida</name>
    <dbReference type="NCBI Taxonomy" id="48140"/>
    <lineage>
        <taxon>Eukaryota</taxon>
        <taxon>Fungi</taxon>
        <taxon>Dikarya</taxon>
        <taxon>Basidiomycota</taxon>
        <taxon>Agaricomycotina</taxon>
        <taxon>Agaricomycetes</taxon>
        <taxon>Polyporales</taxon>
        <taxon>Phanerochaetaceae</taxon>
        <taxon>Phanerochaete</taxon>
    </lineage>
</organism>
<dbReference type="Proteomes" id="UP000703269">
    <property type="component" value="Unassembled WGS sequence"/>
</dbReference>
<evidence type="ECO:0000256" key="2">
    <source>
        <dbReference type="SAM" id="Phobius"/>
    </source>
</evidence>
<sequence length="331" mass="35026">MQRSSAAALVLVLALVHGAHAQTSGAQCNSGFDWTFNTRGQSPCTVAAYLDSACQAVPSQAYIEPLNPDSHYTLDKSAANNCFCNTVFYSVISACALCQGEEYVPWPTWNANCSNTSIEQFPNPIPLGTAVPAWAYMPLTLDAWNATKAEAFETPNNTDITASGSASSDSIPPFTSTSPNSVITPTPVTTAGAAANVSPAKQKTDVGAIVGGVVGGVAGLVLAVLALLFWMRHRKAQRRPPSAAFQKAEPLTISPYTPEPVEKEFSPHTLTSPYSVSSLGRLYNADDTSTLPEGYTGHSVYSQSQRGSAIFSAQNGYQPAGIRYMGVPEVY</sequence>
<reference evidence="4 5" key="1">
    <citation type="submission" date="2021-08" db="EMBL/GenBank/DDBJ databases">
        <title>Draft Genome Sequence of Phanerochaete sordida strain YK-624.</title>
        <authorList>
            <person name="Mori T."/>
            <person name="Dohra H."/>
            <person name="Suzuki T."/>
            <person name="Kawagishi H."/>
            <person name="Hirai H."/>
        </authorList>
    </citation>
    <scope>NUCLEOTIDE SEQUENCE [LARGE SCALE GENOMIC DNA]</scope>
    <source>
        <strain evidence="4 5">YK-624</strain>
    </source>
</reference>
<protein>
    <recommendedName>
        <fullName evidence="6">Transmembrane protein</fullName>
    </recommendedName>
</protein>
<evidence type="ECO:0000256" key="3">
    <source>
        <dbReference type="SAM" id="SignalP"/>
    </source>
</evidence>
<feature type="transmembrane region" description="Helical" evidence="2">
    <location>
        <begin position="206"/>
        <end position="230"/>
    </location>
</feature>
<evidence type="ECO:0000313" key="4">
    <source>
        <dbReference type="EMBL" id="GJE94972.1"/>
    </source>
</evidence>